<proteinExistence type="predicted"/>
<dbReference type="AlphaFoldDB" id="A0A2I6S9G0"/>
<protein>
    <submittedName>
        <fullName evidence="1">Uncharacterized protein</fullName>
    </submittedName>
</protein>
<gene>
    <name evidence="1" type="ORF">C0099_13740</name>
</gene>
<dbReference type="EMBL" id="CP025682">
    <property type="protein sequence ID" value="AUN95900.1"/>
    <property type="molecule type" value="Genomic_DNA"/>
</dbReference>
<reference evidence="1 2" key="1">
    <citation type="submission" date="2018-01" db="EMBL/GenBank/DDBJ databases">
        <authorList>
            <person name="Fu G.-Y."/>
        </authorList>
    </citation>
    <scope>NUCLEOTIDE SEQUENCE [LARGE SCALE GENOMIC DNA]</scope>
    <source>
        <strain evidence="1 2">SY39</strain>
    </source>
</reference>
<evidence type="ECO:0000313" key="2">
    <source>
        <dbReference type="Proteomes" id="UP000242205"/>
    </source>
</evidence>
<accession>A0A2I6S9G0</accession>
<evidence type="ECO:0000313" key="1">
    <source>
        <dbReference type="EMBL" id="AUN95900.1"/>
    </source>
</evidence>
<dbReference type="RefSeq" id="WP_102247945.1">
    <property type="nucleotide sequence ID" value="NZ_CP025682.1"/>
</dbReference>
<dbReference type="KEGG" id="atw:C0099_13740"/>
<keyword evidence="2" id="KW-1185">Reference proteome</keyword>
<name>A0A2I6S9G0_9RHOO</name>
<sequence>MNTTEFCERRVLPLVMAFACGVLAMKFSVEHREHRADALAAGAMDLADRAVDVVHIYREACGEVWEAGRPLIATLNEERER</sequence>
<dbReference type="Proteomes" id="UP000242205">
    <property type="component" value="Chromosome"/>
</dbReference>
<organism evidence="1 2">
    <name type="scientific">Pseudazoarcus pumilus</name>
    <dbReference type="NCBI Taxonomy" id="2067960"/>
    <lineage>
        <taxon>Bacteria</taxon>
        <taxon>Pseudomonadati</taxon>
        <taxon>Pseudomonadota</taxon>
        <taxon>Betaproteobacteria</taxon>
        <taxon>Rhodocyclales</taxon>
        <taxon>Zoogloeaceae</taxon>
        <taxon>Pseudazoarcus</taxon>
    </lineage>
</organism>